<keyword evidence="2 4" id="KW-0808">Transferase</keyword>
<reference evidence="5 6" key="1">
    <citation type="journal article" date="2012" name="Stand. Genomic Sci.">
        <title>Genome sequence of the soil bacterium Saccharomonospora azurea type strain (NA-128(T)).</title>
        <authorList>
            <person name="Klenk H.P."/>
            <person name="Held B."/>
            <person name="Lucas S."/>
            <person name="Lapidus A."/>
            <person name="Copeland A."/>
            <person name="Hammon N."/>
            <person name="Pitluck S."/>
            <person name="Goodwin L.A."/>
            <person name="Han C."/>
            <person name="Tapia R."/>
            <person name="Brambilla E.M."/>
            <person name="Potter G."/>
            <person name="Land M."/>
            <person name="Ivanova N."/>
            <person name="Rohde M."/>
            <person name="Goker M."/>
            <person name="Detter J.C."/>
            <person name="Kyrpides N.C."/>
            <person name="Woyke T."/>
        </authorList>
    </citation>
    <scope>NUCLEOTIDE SEQUENCE [LARGE SCALE GENOMIC DNA]</scope>
    <source>
        <strain evidence="5 6">NA-128</strain>
    </source>
</reference>
<dbReference type="EC" id="2.5.1.54" evidence="4"/>
<dbReference type="PANTHER" id="PTHR21337">
    <property type="entry name" value="PHOSPHO-2-DEHYDRO-3-DEOXYHEPTONATE ALDOLASE 1, 2"/>
    <property type="match status" value="1"/>
</dbReference>
<dbReference type="Gene3D" id="3.20.20.70">
    <property type="entry name" value="Aldolase class I"/>
    <property type="match status" value="1"/>
</dbReference>
<protein>
    <recommendedName>
        <fullName evidence="4">Phospho-2-dehydro-3-deoxyheptonate aldolase</fullName>
        <ecNumber evidence="4">2.5.1.54</ecNumber>
    </recommendedName>
</protein>
<dbReference type="Pfam" id="PF01474">
    <property type="entry name" value="DAHP_synth_2"/>
    <property type="match status" value="2"/>
</dbReference>
<feature type="binding site" evidence="3">
    <location>
        <position position="313"/>
    </location>
    <ligand>
        <name>Mn(2+)</name>
        <dbReference type="ChEBI" id="CHEBI:29035"/>
    </ligand>
</feature>
<comment type="pathway">
    <text evidence="4">Metabolic intermediate biosynthesis; chorismate biosynthesis; chorismate from D-erythrose 4-phosphate and phosphoenolpyruvate: step 1/7.</text>
</comment>
<keyword evidence="4" id="KW-0028">Amino-acid biosynthesis</keyword>
<dbReference type="SUPFAM" id="SSF51569">
    <property type="entry name" value="Aldolase"/>
    <property type="match status" value="1"/>
</dbReference>
<feature type="binding site" evidence="3">
    <location>
        <begin position="227"/>
        <end position="228"/>
    </location>
    <ligand>
        <name>phosphoenolpyruvate</name>
        <dbReference type="ChEBI" id="CHEBI:58702"/>
    </ligand>
</feature>
<keyword evidence="6" id="KW-1185">Reference proteome</keyword>
<dbReference type="UniPathway" id="UPA00053">
    <property type="reaction ID" value="UER00084"/>
</dbReference>
<dbReference type="OrthoDB" id="9766852at2"/>
<dbReference type="InterPro" id="IPR013785">
    <property type="entry name" value="Aldolase_TIM"/>
</dbReference>
<comment type="cofactor">
    <cofactor evidence="3">
        <name>Mn(2+)</name>
        <dbReference type="ChEBI" id="CHEBI:29035"/>
    </cofactor>
    <cofactor evidence="3">
        <name>Co(2+)</name>
        <dbReference type="ChEBI" id="CHEBI:48828"/>
    </cofactor>
    <cofactor evidence="3">
        <name>Cd(2+)</name>
        <dbReference type="ChEBI" id="CHEBI:48775"/>
    </cofactor>
    <text evidence="3">Binds 1 divalent cation per subunit. The enzyme is active with manganese, cobalt or cadmium ions.</text>
</comment>
<feature type="binding site" evidence="3">
    <location>
        <position position="250"/>
    </location>
    <ligand>
        <name>phosphoenolpyruvate</name>
        <dbReference type="ChEBI" id="CHEBI:58702"/>
    </ligand>
</feature>
<keyword evidence="4" id="KW-0057">Aromatic amino acid biosynthesis</keyword>
<dbReference type="GO" id="GO:0009423">
    <property type="term" value="P:chorismate biosynthetic process"/>
    <property type="evidence" value="ECO:0007669"/>
    <property type="project" value="UniProtKB-UniPathway"/>
</dbReference>
<evidence type="ECO:0000256" key="4">
    <source>
        <dbReference type="RuleBase" id="RU363071"/>
    </source>
</evidence>
<organism evidence="5 6">
    <name type="scientific">Saccharomonospora azurea NA-128</name>
    <dbReference type="NCBI Taxonomy" id="882081"/>
    <lineage>
        <taxon>Bacteria</taxon>
        <taxon>Bacillati</taxon>
        <taxon>Actinomycetota</taxon>
        <taxon>Actinomycetes</taxon>
        <taxon>Pseudonocardiales</taxon>
        <taxon>Pseudonocardiaceae</taxon>
        <taxon>Saccharomonospora</taxon>
    </lineage>
</organism>
<feature type="binding site" evidence="3">
    <location>
        <position position="355"/>
    </location>
    <ligand>
        <name>Mn(2+)</name>
        <dbReference type="ChEBI" id="CHEBI:29035"/>
    </ligand>
</feature>
<dbReference type="PANTHER" id="PTHR21337:SF0">
    <property type="entry name" value="PHOSPHO-2-DEHYDRO-3-DEOXYHEPTONATE ALDOLASE"/>
    <property type="match status" value="1"/>
</dbReference>
<feature type="binding site" evidence="3">
    <location>
        <position position="384"/>
    </location>
    <ligand>
        <name>Mn(2+)</name>
        <dbReference type="ChEBI" id="CHEBI:29035"/>
    </ligand>
</feature>
<keyword evidence="3" id="KW-0104">Cadmium</keyword>
<dbReference type="EMBL" id="CM001466">
    <property type="protein sequence ID" value="EHY91161.1"/>
    <property type="molecule type" value="Genomic_DNA"/>
</dbReference>
<feature type="binding site" evidence="3">
    <location>
        <position position="281"/>
    </location>
    <ligand>
        <name>phosphoenolpyruvate</name>
        <dbReference type="ChEBI" id="CHEBI:58702"/>
    </ligand>
</feature>
<name>H8G463_9PSEU</name>
<dbReference type="AlphaFoldDB" id="H8G463"/>
<evidence type="ECO:0000256" key="2">
    <source>
        <dbReference type="ARBA" id="ARBA00022679"/>
    </source>
</evidence>
<dbReference type="Proteomes" id="UP000004705">
    <property type="component" value="Chromosome"/>
</dbReference>
<comment type="catalytic activity">
    <reaction evidence="4">
        <text>D-erythrose 4-phosphate + phosphoenolpyruvate + H2O = 7-phospho-2-dehydro-3-deoxy-D-arabino-heptonate + phosphate</text>
        <dbReference type="Rhea" id="RHEA:14717"/>
        <dbReference type="ChEBI" id="CHEBI:15377"/>
        <dbReference type="ChEBI" id="CHEBI:16897"/>
        <dbReference type="ChEBI" id="CHEBI:43474"/>
        <dbReference type="ChEBI" id="CHEBI:58394"/>
        <dbReference type="ChEBI" id="CHEBI:58702"/>
        <dbReference type="EC" id="2.5.1.54"/>
    </reaction>
</comment>
<dbReference type="GO" id="GO:0003849">
    <property type="term" value="F:3-deoxy-7-phosphoheptulonate synthase activity"/>
    <property type="evidence" value="ECO:0007669"/>
    <property type="project" value="UniProtKB-EC"/>
</dbReference>
<sequence length="412" mass="45209">MELKDSTATADLLEDDPRWFDLPARQQPEWPSEAPVEAVRRTLQVLPAVAEWHEIETLRSLLAEVATGSASMIQAGDCAEDPAQCTPSRVSAKAALVDDLAGALAPDGGDVVRVGRIAGQFGKPRSQDWEEVGDMLLPVFRGFAVNAGEADPEARRPDPNRLLSCYHAALDAATTLRERAAEDGSRPHRRLWTSHEALLLDYETPFLRRDPWNRPLLTSTHLPWVGERTRQLDGAHIRLLSTVVNPVACKIGPRMTPEELLALCARLDPHRSPGRLTLIARLGADRVAEVLPGLVAAVRDAGHPVIWLCDPMHGNTITAPDGRKTRLVHTMRREIRLFREVLDAARVRAAGLHLEATPEAVGECVADDSELDRVGVPAYSTACDPRLNSEQAIELAREFSAATSEEAHHVRN</sequence>
<evidence type="ECO:0000313" key="5">
    <source>
        <dbReference type="EMBL" id="EHY91161.1"/>
    </source>
</evidence>
<dbReference type="HOGENOM" id="CLU_026885_1_0_11"/>
<feature type="binding site" evidence="3">
    <location>
        <position position="78"/>
    </location>
    <ligand>
        <name>Mn(2+)</name>
        <dbReference type="ChEBI" id="CHEBI:29035"/>
    </ligand>
</feature>
<evidence type="ECO:0000256" key="3">
    <source>
        <dbReference type="PIRSR" id="PIRSR602480-1"/>
    </source>
</evidence>
<keyword evidence="3" id="KW-0464">Manganese</keyword>
<accession>H8G463</accession>
<dbReference type="InterPro" id="IPR002480">
    <property type="entry name" value="DAHP_synth_2"/>
</dbReference>
<dbReference type="GO" id="GO:0008652">
    <property type="term" value="P:amino acid biosynthetic process"/>
    <property type="evidence" value="ECO:0007669"/>
    <property type="project" value="UniProtKB-KW"/>
</dbReference>
<evidence type="ECO:0000256" key="1">
    <source>
        <dbReference type="ARBA" id="ARBA00008911"/>
    </source>
</evidence>
<keyword evidence="3" id="KW-0170">Cobalt</keyword>
<evidence type="ECO:0000313" key="6">
    <source>
        <dbReference type="Proteomes" id="UP000004705"/>
    </source>
</evidence>
<dbReference type="GO" id="GO:0009073">
    <property type="term" value="P:aromatic amino acid family biosynthetic process"/>
    <property type="evidence" value="ECO:0007669"/>
    <property type="project" value="UniProtKB-KW"/>
</dbReference>
<dbReference type="RefSeq" id="WP_005444980.1">
    <property type="nucleotide sequence ID" value="NZ_CM001466.1"/>
</dbReference>
<comment type="similarity">
    <text evidence="1 4">Belongs to the class-II DAHP synthase family.</text>
</comment>
<proteinExistence type="inferred from homology"/>
<feature type="binding site" evidence="3">
    <location>
        <position position="116"/>
    </location>
    <ligand>
        <name>phosphoenolpyruvate</name>
        <dbReference type="ChEBI" id="CHEBI:58702"/>
    </ligand>
</feature>
<gene>
    <name evidence="5" type="ORF">SacazDRAFT_04319</name>
</gene>